<evidence type="ECO:0000313" key="6">
    <source>
        <dbReference type="Proteomes" id="UP000192727"/>
    </source>
</evidence>
<keyword evidence="3" id="KW-0472">Membrane</keyword>
<dbReference type="Pfam" id="PF06597">
    <property type="entry name" value="Clostridium_P47"/>
    <property type="match status" value="1"/>
</dbReference>
<dbReference type="EMBL" id="CP020557">
    <property type="protein sequence ID" value="ARF68074.1"/>
    <property type="molecule type" value="Genomic_DNA"/>
</dbReference>
<evidence type="ECO:0000256" key="2">
    <source>
        <dbReference type="ARBA" id="ARBA00035010"/>
    </source>
</evidence>
<name>A0A1V0USB8_9BACL</name>
<feature type="transmembrane region" description="Helical" evidence="3">
    <location>
        <begin position="414"/>
        <end position="440"/>
    </location>
</feature>
<organism evidence="5 6">
    <name type="scientific">Paenibacillus larvae subsp. pulvifaciens</name>
    <dbReference type="NCBI Taxonomy" id="1477"/>
    <lineage>
        <taxon>Bacteria</taxon>
        <taxon>Bacillati</taxon>
        <taxon>Bacillota</taxon>
        <taxon>Bacilli</taxon>
        <taxon>Bacillales</taxon>
        <taxon>Paenibacillaceae</taxon>
        <taxon>Paenibacillus</taxon>
    </lineage>
</organism>
<evidence type="ECO:0000259" key="4">
    <source>
        <dbReference type="Pfam" id="PF06597"/>
    </source>
</evidence>
<evidence type="ECO:0000313" key="5">
    <source>
        <dbReference type="EMBL" id="ARF68074.1"/>
    </source>
</evidence>
<proteinExistence type="inferred from homology"/>
<gene>
    <name evidence="5" type="ORF">B7C51_09895</name>
</gene>
<evidence type="ECO:0000256" key="1">
    <source>
        <dbReference type="ARBA" id="ARBA00023026"/>
    </source>
</evidence>
<evidence type="ECO:0000256" key="3">
    <source>
        <dbReference type="SAM" id="Phobius"/>
    </source>
</evidence>
<dbReference type="AlphaFoldDB" id="A0A1V0USB8"/>
<feature type="domain" description="Protein OrfX2/OrfX3/P47" evidence="4">
    <location>
        <begin position="12"/>
        <end position="491"/>
    </location>
</feature>
<comment type="similarity">
    <text evidence="2">Belongs to the TULIP P47 family.</text>
</comment>
<keyword evidence="1" id="KW-0843">Virulence</keyword>
<keyword evidence="3" id="KW-0812">Transmembrane</keyword>
<reference evidence="5 6" key="1">
    <citation type="submission" date="2017-03" db="EMBL/GenBank/DDBJ databases">
        <title>Paenibacillus larvae genome sequencing.</title>
        <authorList>
            <person name="Dingman D.W."/>
        </authorList>
    </citation>
    <scope>NUCLEOTIDE SEQUENCE [LARGE SCALE GENOMIC DNA]</scope>
    <source>
        <strain evidence="5 6">SAG 10367</strain>
    </source>
</reference>
<dbReference type="Proteomes" id="UP000192727">
    <property type="component" value="Chromosome"/>
</dbReference>
<sequence length="494" mass="55373">MMNVTITHSTSTFNWDTVFAIPIAEANRIIKEQKSSPRHFELNDSNHNFKGDFGEWQIITGGDGNSIRMNIPIQNFRTFLNEDIFTGEFGFQSADLNVQVKLNYLPHENILSNTATNEQLFDLKIKSKSSDPIDPVVIGISLKNVEGLFFPWKLKSSLFIDIQTILKELFMQQIIKWLTLNLKEFNHTFSVVNLNLYISDEKPWAWCKPSYVDYAYTDIEENLDKSLLGVLCMTGGRKGGIQQQQKLDAYVIPESSNAGFLIAQERFLLDVVLPTLPMKFEYSTTNDYEVINASGEAGQYQYILRLKKDRKIKLDRVEVKGSRYDPYMTEMSLSLVNDTLKLEAATETSVGIGGVVGCRTTNWYKLKLAENGKGEQTIAYEEAGQPTITHYVIKEGDNWVWDVIAVIIALLAEAVLAIFTAGASLIIGSIVIAILTGLLAKTPDIIQGWNVNTSPSVEPFLENTTSEIIWNASETFKLDYAGLAGPLQLGGKFV</sequence>
<keyword evidence="3" id="KW-1133">Transmembrane helix</keyword>
<protein>
    <recommendedName>
        <fullName evidence="4">Protein OrfX2/OrfX3/P47 domain-containing protein</fullName>
    </recommendedName>
</protein>
<dbReference type="InterPro" id="IPR010567">
    <property type="entry name" value="OrfX2/OrfX3/P47"/>
</dbReference>
<accession>A0A1V0USB8</accession>